<dbReference type="SUPFAM" id="SSF56219">
    <property type="entry name" value="DNase I-like"/>
    <property type="match status" value="1"/>
</dbReference>
<organism evidence="2 3">
    <name type="scientific">Helobdella robusta</name>
    <name type="common">Californian leech</name>
    <dbReference type="NCBI Taxonomy" id="6412"/>
    <lineage>
        <taxon>Eukaryota</taxon>
        <taxon>Metazoa</taxon>
        <taxon>Spiralia</taxon>
        <taxon>Lophotrochozoa</taxon>
        <taxon>Annelida</taxon>
        <taxon>Clitellata</taxon>
        <taxon>Hirudinea</taxon>
        <taxon>Rhynchobdellida</taxon>
        <taxon>Glossiphoniidae</taxon>
        <taxon>Helobdella</taxon>
    </lineage>
</organism>
<dbReference type="KEGG" id="hro:HELRODRAFT_178226"/>
<dbReference type="HOGENOM" id="CLU_1220853_0_0_1"/>
<dbReference type="CTD" id="20206686"/>
<dbReference type="EMBL" id="KB097379">
    <property type="protein sequence ID" value="ESN97431.1"/>
    <property type="molecule type" value="Genomic_DNA"/>
</dbReference>
<evidence type="ECO:0000313" key="2">
    <source>
        <dbReference type="EnsemblMetazoa" id="HelroP178226"/>
    </source>
</evidence>
<reference evidence="1 3" key="2">
    <citation type="journal article" date="2013" name="Nature">
        <title>Insights into bilaterian evolution from three spiralian genomes.</title>
        <authorList>
            <person name="Simakov O."/>
            <person name="Marletaz F."/>
            <person name="Cho S.J."/>
            <person name="Edsinger-Gonzales E."/>
            <person name="Havlak P."/>
            <person name="Hellsten U."/>
            <person name="Kuo D.H."/>
            <person name="Larsson T."/>
            <person name="Lv J."/>
            <person name="Arendt D."/>
            <person name="Savage R."/>
            <person name="Osoegawa K."/>
            <person name="de Jong P."/>
            <person name="Grimwood J."/>
            <person name="Chapman J.A."/>
            <person name="Shapiro H."/>
            <person name="Aerts A."/>
            <person name="Otillar R.P."/>
            <person name="Terry A.Y."/>
            <person name="Boore J.L."/>
            <person name="Grigoriev I.V."/>
            <person name="Lindberg D.R."/>
            <person name="Seaver E.C."/>
            <person name="Weisblat D.A."/>
            <person name="Putnam N.H."/>
            <person name="Rokhsar D.S."/>
        </authorList>
    </citation>
    <scope>NUCLEOTIDE SEQUENCE</scope>
</reference>
<protein>
    <recommendedName>
        <fullName evidence="4">Endonuclease/exonuclease/phosphatase domain-containing protein</fullName>
    </recommendedName>
</protein>
<name>T1FCY7_HELRO</name>
<reference evidence="2" key="3">
    <citation type="submission" date="2015-06" db="UniProtKB">
        <authorList>
            <consortium name="EnsemblMetazoa"/>
        </authorList>
    </citation>
    <scope>IDENTIFICATION</scope>
</reference>
<dbReference type="Proteomes" id="UP000015101">
    <property type="component" value="Unassembled WGS sequence"/>
</dbReference>
<evidence type="ECO:0008006" key="4">
    <source>
        <dbReference type="Google" id="ProtNLM"/>
    </source>
</evidence>
<gene>
    <name evidence="2" type="primary">20206686</name>
    <name evidence="1" type="ORF">HELRODRAFT_178226</name>
</gene>
<proteinExistence type="predicted"/>
<dbReference type="EMBL" id="AMQM01006331">
    <property type="status" value="NOT_ANNOTATED_CDS"/>
    <property type="molecule type" value="Genomic_DNA"/>
</dbReference>
<dbReference type="InterPro" id="IPR036691">
    <property type="entry name" value="Endo/exonu/phosph_ase_sf"/>
</dbReference>
<dbReference type="InParanoid" id="T1FCY7"/>
<dbReference type="GeneID" id="20206686"/>
<reference evidence="3" key="1">
    <citation type="submission" date="2012-12" db="EMBL/GenBank/DDBJ databases">
        <authorList>
            <person name="Hellsten U."/>
            <person name="Grimwood J."/>
            <person name="Chapman J.A."/>
            <person name="Shapiro H."/>
            <person name="Aerts A."/>
            <person name="Otillar R.P."/>
            <person name="Terry A.Y."/>
            <person name="Boore J.L."/>
            <person name="Simakov O."/>
            <person name="Marletaz F."/>
            <person name="Cho S.-J."/>
            <person name="Edsinger-Gonzales E."/>
            <person name="Havlak P."/>
            <person name="Kuo D.-H."/>
            <person name="Larsson T."/>
            <person name="Lv J."/>
            <person name="Arendt D."/>
            <person name="Savage R."/>
            <person name="Osoegawa K."/>
            <person name="de Jong P."/>
            <person name="Lindberg D.R."/>
            <person name="Seaver E.C."/>
            <person name="Weisblat D.A."/>
            <person name="Putnam N.H."/>
            <person name="Grigoriev I.V."/>
            <person name="Rokhsar D.S."/>
        </authorList>
    </citation>
    <scope>NUCLEOTIDE SEQUENCE</scope>
</reference>
<dbReference type="EnsemblMetazoa" id="HelroT178226">
    <property type="protein sequence ID" value="HelroP178226"/>
    <property type="gene ID" value="HelroG178226"/>
</dbReference>
<evidence type="ECO:0000313" key="1">
    <source>
        <dbReference type="EMBL" id="ESN97431.1"/>
    </source>
</evidence>
<dbReference type="AlphaFoldDB" id="T1FCY7"/>
<keyword evidence="3" id="KW-1185">Reference proteome</keyword>
<evidence type="ECO:0000313" key="3">
    <source>
        <dbReference type="Proteomes" id="UP000015101"/>
    </source>
</evidence>
<sequence length="227" mass="26233">MIKFHKNKDKNLFVENLNKLKTLEGDFGNIHVKRDLNKEERLERKIGLESPGYRGIFFYTRIGINSTELDLGIPFKEYICIKIESCSLELLFLVIYRSPNSDIYNNEQLFAILKSIFGLKGLKIVIGDFNMIKGATRYRASQTQNLLHLLLVQYENIIKEPKEEIGYAGVPCNRELQQSNRDNTRQRASVEAISTVRKGHRPNNVVAYFDESRGVSFENFEHLVEGN</sequence>
<dbReference type="RefSeq" id="XP_009024589.1">
    <property type="nucleotide sequence ID" value="XM_009026341.1"/>
</dbReference>
<accession>T1FCY7</accession>